<keyword evidence="3" id="KW-1185">Reference proteome</keyword>
<accession>W4PZ43</accession>
<feature type="transmembrane region" description="Helical" evidence="1">
    <location>
        <begin position="6"/>
        <end position="30"/>
    </location>
</feature>
<keyword evidence="1" id="KW-0812">Transmembrane</keyword>
<evidence type="ECO:0000313" key="3">
    <source>
        <dbReference type="Proteomes" id="UP000018890"/>
    </source>
</evidence>
<protein>
    <submittedName>
        <fullName evidence="2">Uncharacterized protein</fullName>
    </submittedName>
</protein>
<dbReference type="RefSeq" id="WP_034742838.1">
    <property type="nucleotide sequence ID" value="NZ_BAUT01000006.1"/>
</dbReference>
<dbReference type="AlphaFoldDB" id="W4PZ43"/>
<evidence type="ECO:0000256" key="1">
    <source>
        <dbReference type="SAM" id="Phobius"/>
    </source>
</evidence>
<reference evidence="2" key="1">
    <citation type="journal article" date="2014" name="Genome Announc.">
        <title>Draft Genome Sequences of Three Alkaliphilic Bacillus Strains, Bacillus wakoensis JCM 9140T, Bacillus akibai JCM 9157T, and Bacillus hemicellulosilyticus JCM 9152T.</title>
        <authorList>
            <person name="Yuki M."/>
            <person name="Oshima K."/>
            <person name="Suda W."/>
            <person name="Oshida Y."/>
            <person name="Kitamura K."/>
            <person name="Iida T."/>
            <person name="Hattori M."/>
            <person name="Ohkuma M."/>
        </authorList>
    </citation>
    <scope>NUCLEOTIDE SEQUENCE [LARGE SCALE GENOMIC DNA]</scope>
    <source>
        <strain evidence="2">JCM 9140</strain>
    </source>
</reference>
<dbReference type="EMBL" id="BAUT01000006">
    <property type="protein sequence ID" value="GAE24997.1"/>
    <property type="molecule type" value="Genomic_DNA"/>
</dbReference>
<evidence type="ECO:0000313" key="2">
    <source>
        <dbReference type="EMBL" id="GAE24997.1"/>
    </source>
</evidence>
<dbReference type="Proteomes" id="UP000018890">
    <property type="component" value="Unassembled WGS sequence"/>
</dbReference>
<keyword evidence="1" id="KW-0472">Membrane</keyword>
<comment type="caution">
    <text evidence="2">The sequence shown here is derived from an EMBL/GenBank/DDBJ whole genome shotgun (WGS) entry which is preliminary data.</text>
</comment>
<feature type="transmembrane region" description="Helical" evidence="1">
    <location>
        <begin position="37"/>
        <end position="60"/>
    </location>
</feature>
<keyword evidence="1" id="KW-1133">Transmembrane helix</keyword>
<sequence length="63" mass="7037">MSQEIVIVLTVFLLFILTGLFGGFGIYSLLHQQKKRAIWSFTIGFLLIIVYLLTMFAIGLGGI</sequence>
<dbReference type="STRING" id="1236970.JCM9140_966"/>
<proteinExistence type="predicted"/>
<gene>
    <name evidence="2" type="ORF">JCM9140_966</name>
</gene>
<name>W4PZ43_9BACI</name>
<dbReference type="OrthoDB" id="2943520at2"/>
<organism evidence="2 3">
    <name type="scientific">Halalkalibacter wakoensis JCM 9140</name>
    <dbReference type="NCBI Taxonomy" id="1236970"/>
    <lineage>
        <taxon>Bacteria</taxon>
        <taxon>Bacillati</taxon>
        <taxon>Bacillota</taxon>
        <taxon>Bacilli</taxon>
        <taxon>Bacillales</taxon>
        <taxon>Bacillaceae</taxon>
        <taxon>Halalkalibacter</taxon>
    </lineage>
</organism>